<dbReference type="EMBL" id="GEZM01080403">
    <property type="protein sequence ID" value="JAV62168.1"/>
    <property type="molecule type" value="Transcribed_RNA"/>
</dbReference>
<dbReference type="Pfam" id="PF00787">
    <property type="entry name" value="PX"/>
    <property type="match status" value="1"/>
</dbReference>
<reference evidence="3" key="1">
    <citation type="journal article" date="2016" name="Sci. Rep.">
        <title>Molecular characterization of firefly nuptial gifts: a multi-omics approach sheds light on postcopulatory sexual selection.</title>
        <authorList>
            <person name="Al-Wathiqui N."/>
            <person name="Fallon T.R."/>
            <person name="South A."/>
            <person name="Weng J.K."/>
            <person name="Lewis S.M."/>
        </authorList>
    </citation>
    <scope>NUCLEOTIDE SEQUENCE</scope>
</reference>
<dbReference type="PROSITE" id="PS50195">
    <property type="entry name" value="PX"/>
    <property type="match status" value="1"/>
</dbReference>
<dbReference type="PANTHER" id="PTHR46596:SF1">
    <property type="entry name" value="SORTING NEXIN-4"/>
    <property type="match status" value="1"/>
</dbReference>
<name>A0A1Y1KL99_PHOPY</name>
<feature type="domain" description="PX" evidence="2">
    <location>
        <begin position="21"/>
        <end position="149"/>
    </location>
</feature>
<dbReference type="GO" id="GO:2000786">
    <property type="term" value="P:positive regulation of autophagosome assembly"/>
    <property type="evidence" value="ECO:0007669"/>
    <property type="project" value="TreeGrafter"/>
</dbReference>
<dbReference type="GO" id="GO:0015031">
    <property type="term" value="P:protein transport"/>
    <property type="evidence" value="ECO:0007669"/>
    <property type="project" value="InterPro"/>
</dbReference>
<dbReference type="EMBL" id="GEZM01080406">
    <property type="protein sequence ID" value="JAV62165.1"/>
    <property type="molecule type" value="Transcribed_RNA"/>
</dbReference>
<dbReference type="InterPro" id="IPR027267">
    <property type="entry name" value="AH/BAR_dom_sf"/>
</dbReference>
<proteinExistence type="inferred from homology"/>
<comment type="similarity">
    <text evidence="1">Belongs to the sorting nexin family.</text>
</comment>
<dbReference type="EMBL" id="GEZM01080402">
    <property type="protein sequence ID" value="JAV62169.1"/>
    <property type="molecule type" value="Transcribed_RNA"/>
</dbReference>
<dbReference type="SMART" id="SM00312">
    <property type="entry name" value="PX"/>
    <property type="match status" value="1"/>
</dbReference>
<dbReference type="AlphaFoldDB" id="A0A1Y1KL99"/>
<dbReference type="PANTHER" id="PTHR46596">
    <property type="entry name" value="SORTING NEXIN-4"/>
    <property type="match status" value="1"/>
</dbReference>
<protein>
    <recommendedName>
        <fullName evidence="2">PX domain-containing protein</fullName>
    </recommendedName>
</protein>
<accession>A0A1Y1KL99</accession>
<dbReference type="GO" id="GO:0031201">
    <property type="term" value="C:SNARE complex"/>
    <property type="evidence" value="ECO:0007669"/>
    <property type="project" value="TreeGrafter"/>
</dbReference>
<dbReference type="InterPro" id="IPR001683">
    <property type="entry name" value="PX_dom"/>
</dbReference>
<dbReference type="Gene3D" id="3.30.1520.10">
    <property type="entry name" value="Phox-like domain"/>
    <property type="match status" value="1"/>
</dbReference>
<dbReference type="EMBL" id="GEZM01080404">
    <property type="protein sequence ID" value="JAV62167.1"/>
    <property type="molecule type" value="Transcribed_RNA"/>
</dbReference>
<dbReference type="GO" id="GO:0005886">
    <property type="term" value="C:plasma membrane"/>
    <property type="evidence" value="ECO:0007669"/>
    <property type="project" value="TreeGrafter"/>
</dbReference>
<dbReference type="InterPro" id="IPR034783">
    <property type="entry name" value="SNX4"/>
</dbReference>
<dbReference type="SUPFAM" id="SSF64268">
    <property type="entry name" value="PX domain"/>
    <property type="match status" value="1"/>
</dbReference>
<dbReference type="EMBL" id="GEZM01080405">
    <property type="protein sequence ID" value="JAV62166.1"/>
    <property type="molecule type" value="Transcribed_RNA"/>
</dbReference>
<sequence length="406" mass="47095">MAENYSIKPSNEDSLLKHIDISVLESEKRTNGALNLRDYYMVYLLEVRVTDPKFCNEFTNLSMVWRRYTEFEQLYNYLKVTYPYIVTPPLPEKRVLYGWQKVSNDAFDPDFIDRRRAGLETFLLRISAHNILSWDKQFLQFLQDDLWREAYKSNGYLQLVENKLKGITVSVRLKTPDPRFLAIKNYSNTLHLNLNNVLRVRSRVAEKQYNIHKLHANYGRVFSEWSAIEKDMGDGLQRMGHYLDSLASSIDSVLEDEELLADQLKEYLFFAESVQNLCKHQEMLQVQLEDAESSVASKSNEKSKAQQGKLGVMSKLFGAVDTEEVRELKINLLNQQIHDGSEVVGSSKSELSNFCSNALMDVERFQSQKVIDLTDTLAAYAVLQLKTTKKSLQTWFQIRDCLQHIP</sequence>
<evidence type="ECO:0000259" key="2">
    <source>
        <dbReference type="PROSITE" id="PS50195"/>
    </source>
</evidence>
<evidence type="ECO:0000256" key="1">
    <source>
        <dbReference type="ARBA" id="ARBA00010883"/>
    </source>
</evidence>
<dbReference type="GO" id="GO:0032266">
    <property type="term" value="F:phosphatidylinositol-3-phosphate binding"/>
    <property type="evidence" value="ECO:0007669"/>
    <property type="project" value="TreeGrafter"/>
</dbReference>
<dbReference type="EMBL" id="GEZM01080401">
    <property type="protein sequence ID" value="JAV62170.1"/>
    <property type="molecule type" value="Transcribed_RNA"/>
</dbReference>
<organism evidence="3">
    <name type="scientific">Photinus pyralis</name>
    <name type="common">Common eastern firefly</name>
    <name type="synonym">Lampyris pyralis</name>
    <dbReference type="NCBI Taxonomy" id="7054"/>
    <lineage>
        <taxon>Eukaryota</taxon>
        <taxon>Metazoa</taxon>
        <taxon>Ecdysozoa</taxon>
        <taxon>Arthropoda</taxon>
        <taxon>Hexapoda</taxon>
        <taxon>Insecta</taxon>
        <taxon>Pterygota</taxon>
        <taxon>Neoptera</taxon>
        <taxon>Endopterygota</taxon>
        <taxon>Coleoptera</taxon>
        <taxon>Polyphaga</taxon>
        <taxon>Elateriformia</taxon>
        <taxon>Elateroidea</taxon>
        <taxon>Lampyridae</taxon>
        <taxon>Lampyrinae</taxon>
        <taxon>Photinus</taxon>
    </lineage>
</organism>
<dbReference type="Gene3D" id="1.20.1270.60">
    <property type="entry name" value="Arfaptin homology (AH) domain/BAR domain"/>
    <property type="match status" value="1"/>
</dbReference>
<dbReference type="GO" id="GO:0031901">
    <property type="term" value="C:early endosome membrane"/>
    <property type="evidence" value="ECO:0007669"/>
    <property type="project" value="TreeGrafter"/>
</dbReference>
<evidence type="ECO:0000313" key="3">
    <source>
        <dbReference type="EMBL" id="JAV62169.1"/>
    </source>
</evidence>
<dbReference type="InterPro" id="IPR036871">
    <property type="entry name" value="PX_dom_sf"/>
</dbReference>